<dbReference type="GO" id="GO:0050885">
    <property type="term" value="P:neuromuscular process controlling balance"/>
    <property type="evidence" value="ECO:0007669"/>
    <property type="project" value="Ensembl"/>
</dbReference>
<dbReference type="PANTHER" id="PTHR17357">
    <property type="entry name" value="GM2 GANGLIOSIDE ACTIVATOR PROTEIN"/>
    <property type="match status" value="1"/>
</dbReference>
<evidence type="ECO:0000259" key="3">
    <source>
        <dbReference type="SMART" id="SM00737"/>
    </source>
</evidence>
<dbReference type="PANTHER" id="PTHR17357:SF0">
    <property type="entry name" value="GANGLIOSIDE GM2 ACTIVATOR"/>
    <property type="match status" value="1"/>
</dbReference>
<dbReference type="Gene3D" id="2.70.220.10">
    <property type="entry name" value="Ganglioside GM2 activator"/>
    <property type="match status" value="1"/>
</dbReference>
<evidence type="ECO:0000256" key="1">
    <source>
        <dbReference type="ARBA" id="ARBA00022729"/>
    </source>
</evidence>
<dbReference type="SUPFAM" id="SSF63707">
    <property type="entry name" value="Ganglioside M2 (gm2) activator"/>
    <property type="match status" value="1"/>
</dbReference>
<dbReference type="RefSeq" id="XP_028574143.1">
    <property type="nucleotide sequence ID" value="XM_028718310.1"/>
</dbReference>
<dbReference type="GO" id="GO:0005319">
    <property type="term" value="F:lipid transporter activity"/>
    <property type="evidence" value="ECO:0007669"/>
    <property type="project" value="TreeGrafter"/>
</dbReference>
<organism evidence="4 5">
    <name type="scientific">Podarcis muralis</name>
    <name type="common">Wall lizard</name>
    <name type="synonym">Lacerta muralis</name>
    <dbReference type="NCBI Taxonomy" id="64176"/>
    <lineage>
        <taxon>Eukaryota</taxon>
        <taxon>Metazoa</taxon>
        <taxon>Chordata</taxon>
        <taxon>Craniata</taxon>
        <taxon>Vertebrata</taxon>
        <taxon>Euteleostomi</taxon>
        <taxon>Lepidosauria</taxon>
        <taxon>Squamata</taxon>
        <taxon>Bifurcata</taxon>
        <taxon>Unidentata</taxon>
        <taxon>Episquamata</taxon>
        <taxon>Laterata</taxon>
        <taxon>Lacertibaenia</taxon>
        <taxon>Lacertidae</taxon>
        <taxon>Podarcis</taxon>
    </lineage>
</organism>
<reference evidence="4 5" key="1">
    <citation type="journal article" date="2019" name="Proc. Natl. Acad. Sci. U.S.A.">
        <title>Regulatory changes in pterin and carotenoid genes underlie balanced color polymorphisms in the wall lizard.</title>
        <authorList>
            <person name="Andrade P."/>
            <person name="Pinho C."/>
            <person name="Perez I de Lanuza G."/>
            <person name="Afonso S."/>
            <person name="Brejcha J."/>
            <person name="Rubin C.J."/>
            <person name="Wallerman O."/>
            <person name="Pereira P."/>
            <person name="Sabatino S.J."/>
            <person name="Bellati A."/>
            <person name="Pellitteri-Rosa D."/>
            <person name="Bosakova Z."/>
            <person name="Bunikis I."/>
            <person name="Carretero M.A."/>
            <person name="Feiner N."/>
            <person name="Marsik P."/>
            <person name="Pauperio F."/>
            <person name="Salvi D."/>
            <person name="Soler L."/>
            <person name="While G.M."/>
            <person name="Uller T."/>
            <person name="Font E."/>
            <person name="Andersson L."/>
            <person name="Carneiro M."/>
        </authorList>
    </citation>
    <scope>NUCLEOTIDE SEQUENCE</scope>
</reference>
<evidence type="ECO:0000313" key="4">
    <source>
        <dbReference type="Ensembl" id="ENSPMRP00000011086.1"/>
    </source>
</evidence>
<dbReference type="GO" id="GO:0009313">
    <property type="term" value="P:oligosaccharide catabolic process"/>
    <property type="evidence" value="ECO:0007669"/>
    <property type="project" value="Ensembl"/>
</dbReference>
<sequence>MPALALSLALCALQMWPAVVGGPPQQRFAVLDKHWPLRLTKIQNFAWQNCGPPSDPAVIRSLSVSPDPVSMPGDVTVSVAAATTVALTSPLQGEVVLEKKIGDMWIKVPCVQDLGSCTYKDLCAILDQAIPPGQPCPEPLQSYDIPCHCPFRAGSYNLPSSTFYIPTLDLPPMLTNGDYKFQVVLSNGDQQLGCLRLSLSLHSESRWYW</sequence>
<dbReference type="GO" id="GO:0005829">
    <property type="term" value="C:cytosol"/>
    <property type="evidence" value="ECO:0007669"/>
    <property type="project" value="Ensembl"/>
</dbReference>
<keyword evidence="5" id="KW-1185">Reference proteome</keyword>
<dbReference type="InterPro" id="IPR028996">
    <property type="entry name" value="GM2-AP"/>
</dbReference>
<dbReference type="AlphaFoldDB" id="A0A670IHJ9"/>
<keyword evidence="1 2" id="KW-0732">Signal</keyword>
<dbReference type="CTD" id="2760"/>
<protein>
    <submittedName>
        <fullName evidence="4">Ganglioside GM2 activator</fullName>
    </submittedName>
</protein>
<dbReference type="SMART" id="SM00737">
    <property type="entry name" value="ML"/>
    <property type="match status" value="1"/>
</dbReference>
<dbReference type="GO" id="GO:0004563">
    <property type="term" value="F:beta-N-acetylhexosaminidase activity"/>
    <property type="evidence" value="ECO:0007669"/>
    <property type="project" value="Ensembl"/>
</dbReference>
<reference evidence="4" key="3">
    <citation type="submission" date="2025-09" db="UniProtKB">
        <authorList>
            <consortium name="Ensembl"/>
        </authorList>
    </citation>
    <scope>IDENTIFICATION</scope>
</reference>
<accession>A0A670IHJ9</accession>
<dbReference type="OrthoDB" id="6409159at2759"/>
<dbReference type="InterPro" id="IPR036846">
    <property type="entry name" value="GM2-AP_sf"/>
</dbReference>
<feature type="chain" id="PRO_5025678523" evidence="2">
    <location>
        <begin position="22"/>
        <end position="209"/>
    </location>
</feature>
<evidence type="ECO:0000313" key="5">
    <source>
        <dbReference type="Proteomes" id="UP000472272"/>
    </source>
</evidence>
<dbReference type="InterPro" id="IPR003172">
    <property type="entry name" value="ML_dom"/>
</dbReference>
<dbReference type="Pfam" id="PF02221">
    <property type="entry name" value="E1_DerP2_DerF2"/>
    <property type="match status" value="1"/>
</dbReference>
<dbReference type="GeneID" id="114591367"/>
<gene>
    <name evidence="4" type="primary">GM2A</name>
</gene>
<dbReference type="GO" id="GO:0009898">
    <property type="term" value="C:cytoplasmic side of plasma membrane"/>
    <property type="evidence" value="ECO:0007669"/>
    <property type="project" value="TreeGrafter"/>
</dbReference>
<dbReference type="GO" id="GO:0019915">
    <property type="term" value="P:lipid storage"/>
    <property type="evidence" value="ECO:0007669"/>
    <property type="project" value="Ensembl"/>
</dbReference>
<reference evidence="4" key="2">
    <citation type="submission" date="2025-08" db="UniProtKB">
        <authorList>
            <consortium name="Ensembl"/>
        </authorList>
    </citation>
    <scope>IDENTIFICATION</scope>
</reference>
<dbReference type="GO" id="GO:0006689">
    <property type="term" value="P:ganglioside catabolic process"/>
    <property type="evidence" value="ECO:0007669"/>
    <property type="project" value="Ensembl"/>
</dbReference>
<feature type="signal peptide" evidence="2">
    <location>
        <begin position="1"/>
        <end position="21"/>
    </location>
</feature>
<dbReference type="KEGG" id="pmua:114591367"/>
<dbReference type="Ensembl" id="ENSPMRT00000011842.1">
    <property type="protein sequence ID" value="ENSPMRP00000011086.1"/>
    <property type="gene ID" value="ENSPMRG00000007399.1"/>
</dbReference>
<name>A0A670IHJ9_PODMU</name>
<dbReference type="OMA" id="CHCPFRA"/>
<dbReference type="Proteomes" id="UP000472272">
    <property type="component" value="Chromosome 2"/>
</dbReference>
<feature type="domain" description="MD-2-related lipid-recognition" evidence="3">
    <location>
        <begin position="47"/>
        <end position="199"/>
    </location>
</feature>
<dbReference type="GeneTree" id="ENSGT00390000003288"/>
<dbReference type="GO" id="GO:0008047">
    <property type="term" value="F:enzyme activator activity"/>
    <property type="evidence" value="ECO:0007669"/>
    <property type="project" value="Ensembl"/>
</dbReference>
<proteinExistence type="predicted"/>
<dbReference type="GO" id="GO:0007611">
    <property type="term" value="P:learning or memory"/>
    <property type="evidence" value="ECO:0007669"/>
    <property type="project" value="Ensembl"/>
</dbReference>
<evidence type="ECO:0000256" key="2">
    <source>
        <dbReference type="SAM" id="SignalP"/>
    </source>
</evidence>